<feature type="region of interest" description="Disordered" evidence="1">
    <location>
        <begin position="51"/>
        <end position="73"/>
    </location>
</feature>
<proteinExistence type="predicted"/>
<reference evidence="2" key="2">
    <citation type="submission" date="2020-09" db="EMBL/GenBank/DDBJ databases">
        <authorList>
            <person name="Sun Q."/>
            <person name="Zhou Y."/>
        </authorList>
    </citation>
    <scope>NUCLEOTIDE SEQUENCE</scope>
    <source>
        <strain evidence="2">CGMCC 4.7306</strain>
    </source>
</reference>
<reference evidence="2" key="1">
    <citation type="journal article" date="2014" name="Int. J. Syst. Evol. Microbiol.">
        <title>Complete genome sequence of Corynebacterium casei LMG S-19264T (=DSM 44701T), isolated from a smear-ripened cheese.</title>
        <authorList>
            <consortium name="US DOE Joint Genome Institute (JGI-PGF)"/>
            <person name="Walter F."/>
            <person name="Albersmeier A."/>
            <person name="Kalinowski J."/>
            <person name="Ruckert C."/>
        </authorList>
    </citation>
    <scope>NUCLEOTIDE SEQUENCE</scope>
    <source>
        <strain evidence="2">CGMCC 4.7306</strain>
    </source>
</reference>
<sequence length="103" mass="11420">MLTPEAFVVSKTVAWLERNTPRDLYGLWALKEAGFLTATAADLYRSCGPTGHVPSRLEFPPPPSESDWTHSLGQRERIRSTADQDFRSVTDAWSSLAAEQTAP</sequence>
<comment type="caution">
    <text evidence="2">The sequence shown here is derived from an EMBL/GenBank/DDBJ whole genome shotgun (WGS) entry which is preliminary data.</text>
</comment>
<organism evidence="2 3">
    <name type="scientific">Microlunatus endophyticus</name>
    <dbReference type="NCBI Taxonomy" id="1716077"/>
    <lineage>
        <taxon>Bacteria</taxon>
        <taxon>Bacillati</taxon>
        <taxon>Actinomycetota</taxon>
        <taxon>Actinomycetes</taxon>
        <taxon>Propionibacteriales</taxon>
        <taxon>Propionibacteriaceae</taxon>
        <taxon>Microlunatus</taxon>
    </lineage>
</organism>
<evidence type="ECO:0000313" key="3">
    <source>
        <dbReference type="Proteomes" id="UP000613840"/>
    </source>
</evidence>
<dbReference type="AlphaFoldDB" id="A0A917W8F3"/>
<gene>
    <name evidence="2" type="ORF">GCM10011575_40970</name>
</gene>
<accession>A0A917W8F3</accession>
<evidence type="ECO:0000313" key="2">
    <source>
        <dbReference type="EMBL" id="GGL78454.1"/>
    </source>
</evidence>
<name>A0A917W8F3_9ACTN</name>
<evidence type="ECO:0000256" key="1">
    <source>
        <dbReference type="SAM" id="MobiDB-lite"/>
    </source>
</evidence>
<protein>
    <submittedName>
        <fullName evidence="2">Uncharacterized protein</fullName>
    </submittedName>
</protein>
<dbReference type="Proteomes" id="UP000613840">
    <property type="component" value="Unassembled WGS sequence"/>
</dbReference>
<dbReference type="EMBL" id="BMMZ01000013">
    <property type="protein sequence ID" value="GGL78454.1"/>
    <property type="molecule type" value="Genomic_DNA"/>
</dbReference>
<keyword evidence="3" id="KW-1185">Reference proteome</keyword>